<comment type="caution">
    <text evidence="2">The sequence shown here is derived from an EMBL/GenBank/DDBJ whole genome shotgun (WGS) entry which is preliminary data.</text>
</comment>
<keyword evidence="3" id="KW-1185">Reference proteome</keyword>
<sequence>MTRPALQRLHHGPHAPQFQPQLDHQVLHHKSLKRFGVDESRRVAANAFELMEHAAYQTGSMA</sequence>
<evidence type="ECO:0000313" key="2">
    <source>
        <dbReference type="EMBL" id="MBK3459123.1"/>
    </source>
</evidence>
<gene>
    <name evidence="2" type="ORF">JJD71_08610</name>
</gene>
<dbReference type="EMBL" id="JAENSR010000002">
    <property type="protein sequence ID" value="MBK3459123.1"/>
    <property type="molecule type" value="Genomic_DNA"/>
</dbReference>
<name>A0ABS1GQ60_9PSED</name>
<evidence type="ECO:0000313" key="3">
    <source>
        <dbReference type="Proteomes" id="UP000620382"/>
    </source>
</evidence>
<organism evidence="2 3">
    <name type="scientific">Pseudomonas haemolytica</name>
    <dbReference type="NCBI Taxonomy" id="2600065"/>
    <lineage>
        <taxon>Bacteria</taxon>
        <taxon>Pseudomonadati</taxon>
        <taxon>Pseudomonadota</taxon>
        <taxon>Gammaproteobacteria</taxon>
        <taxon>Pseudomonadales</taxon>
        <taxon>Pseudomonadaceae</taxon>
        <taxon>Pseudomonas</taxon>
    </lineage>
</organism>
<evidence type="ECO:0000256" key="1">
    <source>
        <dbReference type="SAM" id="MobiDB-lite"/>
    </source>
</evidence>
<dbReference type="RefSeq" id="WP_200657511.1">
    <property type="nucleotide sequence ID" value="NZ_JAENSR010000002.1"/>
</dbReference>
<proteinExistence type="predicted"/>
<reference evidence="2 3" key="1">
    <citation type="submission" date="2021-01" db="EMBL/GenBank/DDBJ databases">
        <title>Antibiotic resistance and phylogeny of Pseudomonas spp. isolated over three decades from chicken meat in the Norwegian food chain.</title>
        <authorList>
            <person name="Moen B."/>
        </authorList>
    </citation>
    <scope>NUCLEOTIDE SEQUENCE [LARGE SCALE GENOMIC DNA]</scope>
    <source>
        <strain evidence="2 3">MF6766</strain>
    </source>
</reference>
<feature type="region of interest" description="Disordered" evidence="1">
    <location>
        <begin position="1"/>
        <end position="20"/>
    </location>
</feature>
<dbReference type="Proteomes" id="UP000620382">
    <property type="component" value="Unassembled WGS sequence"/>
</dbReference>
<protein>
    <submittedName>
        <fullName evidence="2">Uncharacterized protein</fullName>
    </submittedName>
</protein>
<accession>A0ABS1GQ60</accession>